<comment type="subcellular location">
    <subcellularLocation>
        <location evidence="2">Cell membrane</location>
        <topology evidence="2">Lipid-anchor</topology>
        <topology evidence="2">GPI-anchor</topology>
    </subcellularLocation>
</comment>
<dbReference type="InterPro" id="IPR002509">
    <property type="entry name" value="NODB_dom"/>
</dbReference>
<dbReference type="SUPFAM" id="SSF88713">
    <property type="entry name" value="Glycoside hydrolase/deacetylase"/>
    <property type="match status" value="1"/>
</dbReference>
<evidence type="ECO:0000256" key="11">
    <source>
        <dbReference type="ARBA" id="ARBA00023316"/>
    </source>
</evidence>
<dbReference type="PANTHER" id="PTHR46471:SF2">
    <property type="entry name" value="CHITIN DEACETYLASE-RELATED"/>
    <property type="match status" value="1"/>
</dbReference>
<evidence type="ECO:0000256" key="6">
    <source>
        <dbReference type="ARBA" id="ARBA00022729"/>
    </source>
</evidence>
<evidence type="ECO:0000256" key="10">
    <source>
        <dbReference type="ARBA" id="ARBA00023288"/>
    </source>
</evidence>
<evidence type="ECO:0000256" key="7">
    <source>
        <dbReference type="ARBA" id="ARBA00022801"/>
    </source>
</evidence>
<dbReference type="GO" id="GO:0098552">
    <property type="term" value="C:side of membrane"/>
    <property type="evidence" value="ECO:0007669"/>
    <property type="project" value="UniProtKB-KW"/>
</dbReference>
<reference evidence="14 15" key="1">
    <citation type="submission" date="2019-01" db="EMBL/GenBank/DDBJ databases">
        <title>Draft genome sequence of Psathyrella aberdarensis IHI B618.</title>
        <authorList>
            <person name="Buettner E."/>
            <person name="Kellner H."/>
        </authorList>
    </citation>
    <scope>NUCLEOTIDE SEQUENCE [LARGE SCALE GENOMIC DNA]</scope>
    <source>
        <strain evidence="14 15">IHI B618</strain>
    </source>
</reference>
<comment type="cofactor">
    <cofactor evidence="1">
        <name>Co(2+)</name>
        <dbReference type="ChEBI" id="CHEBI:48828"/>
    </cofactor>
</comment>
<dbReference type="OrthoDB" id="2125469at2759"/>
<keyword evidence="9" id="KW-0119">Carbohydrate metabolism</keyword>
<dbReference type="Proteomes" id="UP000290288">
    <property type="component" value="Unassembled WGS sequence"/>
</dbReference>
<keyword evidence="4" id="KW-0325">Glycoprotein</keyword>
<evidence type="ECO:0000256" key="1">
    <source>
        <dbReference type="ARBA" id="ARBA00001941"/>
    </source>
</evidence>
<protein>
    <recommendedName>
        <fullName evidence="13">NodB homology domain-containing protein</fullName>
    </recommendedName>
</protein>
<dbReference type="Pfam" id="PF01522">
    <property type="entry name" value="Polysacc_deac_1"/>
    <property type="match status" value="1"/>
</dbReference>
<dbReference type="AlphaFoldDB" id="A0A4Q2DD63"/>
<keyword evidence="8" id="KW-0472">Membrane</keyword>
<dbReference type="PANTHER" id="PTHR46471">
    <property type="entry name" value="CHITIN DEACETYLASE"/>
    <property type="match status" value="1"/>
</dbReference>
<evidence type="ECO:0000256" key="9">
    <source>
        <dbReference type="ARBA" id="ARBA00023277"/>
    </source>
</evidence>
<dbReference type="GO" id="GO:0005886">
    <property type="term" value="C:plasma membrane"/>
    <property type="evidence" value="ECO:0007669"/>
    <property type="project" value="UniProtKB-SubCell"/>
</dbReference>
<dbReference type="GO" id="GO:0071555">
    <property type="term" value="P:cell wall organization"/>
    <property type="evidence" value="ECO:0007669"/>
    <property type="project" value="UniProtKB-KW"/>
</dbReference>
<keyword evidence="6 12" id="KW-0732">Signal</keyword>
<evidence type="ECO:0000256" key="12">
    <source>
        <dbReference type="SAM" id="SignalP"/>
    </source>
</evidence>
<organism evidence="14 15">
    <name type="scientific">Candolleomyces aberdarensis</name>
    <dbReference type="NCBI Taxonomy" id="2316362"/>
    <lineage>
        <taxon>Eukaryota</taxon>
        <taxon>Fungi</taxon>
        <taxon>Dikarya</taxon>
        <taxon>Basidiomycota</taxon>
        <taxon>Agaricomycotina</taxon>
        <taxon>Agaricomycetes</taxon>
        <taxon>Agaricomycetidae</taxon>
        <taxon>Agaricales</taxon>
        <taxon>Agaricineae</taxon>
        <taxon>Psathyrellaceae</taxon>
        <taxon>Candolleomyces</taxon>
    </lineage>
</organism>
<evidence type="ECO:0000256" key="4">
    <source>
        <dbReference type="ARBA" id="ARBA00022622"/>
    </source>
</evidence>
<gene>
    <name evidence="14" type="ORF">EST38_g8231</name>
</gene>
<sequence>MFKSIFSALAIFAVSVSAITLPPHLPRNVNENLRRTPGQVVTSCTVPNTAALTFDDGPWVYLYDISKALVAAGAVGTFFFNGDNFGDCIYTPDQAKRVKYAYDKGHQVASHTWAHKNLTTLNWDQIHHEMWLAEEAIWKITGAYPAFVRPPYGEHNGMVIDAARVRGQTIALWDFDSRDWALGADEVKQLYTDLAKRRPSNVLTLNHEVHQHSAQVVLPHAIKVLKEAGYRLVSLAECLGQPAYTVTGPPATRDATWTCQGK</sequence>
<evidence type="ECO:0000313" key="15">
    <source>
        <dbReference type="Proteomes" id="UP000290288"/>
    </source>
</evidence>
<evidence type="ECO:0000256" key="8">
    <source>
        <dbReference type="ARBA" id="ARBA00023136"/>
    </source>
</evidence>
<dbReference type="STRING" id="2316362.A0A4Q2DD63"/>
<dbReference type="GO" id="GO:0046872">
    <property type="term" value="F:metal ion binding"/>
    <property type="evidence" value="ECO:0007669"/>
    <property type="project" value="UniProtKB-KW"/>
</dbReference>
<keyword evidence="3" id="KW-1003">Cell membrane</keyword>
<keyword evidence="4" id="KW-0336">GPI-anchor</keyword>
<evidence type="ECO:0000256" key="3">
    <source>
        <dbReference type="ARBA" id="ARBA00022475"/>
    </source>
</evidence>
<name>A0A4Q2DD63_9AGAR</name>
<dbReference type="InterPro" id="IPR011330">
    <property type="entry name" value="Glyco_hydro/deAcase_b/a-brl"/>
</dbReference>
<keyword evidence="10" id="KW-0449">Lipoprotein</keyword>
<feature type="chain" id="PRO_5020572236" description="NodB homology domain-containing protein" evidence="12">
    <location>
        <begin position="19"/>
        <end position="262"/>
    </location>
</feature>
<dbReference type="PROSITE" id="PS51677">
    <property type="entry name" value="NODB"/>
    <property type="match status" value="1"/>
</dbReference>
<evidence type="ECO:0000313" key="14">
    <source>
        <dbReference type="EMBL" id="RXW17623.1"/>
    </source>
</evidence>
<keyword evidence="7" id="KW-0378">Hydrolase</keyword>
<keyword evidence="5" id="KW-0479">Metal-binding</keyword>
<dbReference type="CDD" id="cd10951">
    <property type="entry name" value="CE4_ClCDA_like"/>
    <property type="match status" value="1"/>
</dbReference>
<dbReference type="EMBL" id="SDEE01000326">
    <property type="protein sequence ID" value="RXW17623.1"/>
    <property type="molecule type" value="Genomic_DNA"/>
</dbReference>
<keyword evidence="11" id="KW-0961">Cell wall biogenesis/degradation</keyword>
<evidence type="ECO:0000256" key="2">
    <source>
        <dbReference type="ARBA" id="ARBA00004609"/>
    </source>
</evidence>
<comment type="caution">
    <text evidence="14">The sequence shown here is derived from an EMBL/GenBank/DDBJ whole genome shotgun (WGS) entry which is preliminary data.</text>
</comment>
<proteinExistence type="predicted"/>
<evidence type="ECO:0000259" key="13">
    <source>
        <dbReference type="PROSITE" id="PS51677"/>
    </source>
</evidence>
<dbReference type="GO" id="GO:0016810">
    <property type="term" value="F:hydrolase activity, acting on carbon-nitrogen (but not peptide) bonds"/>
    <property type="evidence" value="ECO:0007669"/>
    <property type="project" value="InterPro"/>
</dbReference>
<dbReference type="Gene3D" id="3.20.20.370">
    <property type="entry name" value="Glycoside hydrolase/deacetylase"/>
    <property type="match status" value="1"/>
</dbReference>
<accession>A0A4Q2DD63</accession>
<evidence type="ECO:0000256" key="5">
    <source>
        <dbReference type="ARBA" id="ARBA00022723"/>
    </source>
</evidence>
<feature type="domain" description="NodB homology" evidence="13">
    <location>
        <begin position="48"/>
        <end position="233"/>
    </location>
</feature>
<feature type="signal peptide" evidence="12">
    <location>
        <begin position="1"/>
        <end position="18"/>
    </location>
</feature>
<dbReference type="GO" id="GO:0005975">
    <property type="term" value="P:carbohydrate metabolic process"/>
    <property type="evidence" value="ECO:0007669"/>
    <property type="project" value="InterPro"/>
</dbReference>
<keyword evidence="15" id="KW-1185">Reference proteome</keyword>